<protein>
    <submittedName>
        <fullName evidence="1">Uncharacterized protein</fullName>
    </submittedName>
</protein>
<comment type="caution">
    <text evidence="1">The sequence shown here is derived from an EMBL/GenBank/DDBJ whole genome shotgun (WGS) entry which is preliminary data.</text>
</comment>
<sequence>MGVRGVRRRGKEKKKRREGEKTDRERKRKNYKPESPASGSEEREIERVRISPGDFGCCWTPDSACAEPKEQQLDHSIPSNDVDSITPDTEHKQETIDNNVAMPSSRNDASAPRRRVIGFEMPSAELVAATAKLTEAQAELRCKIPKKKSWRKILNYLWDMPHLLLLPKLHQKMKQSDLKRSQSLRSFCHHPISISSEVERSFKNRRR</sequence>
<evidence type="ECO:0000313" key="2">
    <source>
        <dbReference type="Proteomes" id="UP000309997"/>
    </source>
</evidence>
<dbReference type="EMBL" id="RCHU02000013">
    <property type="protein sequence ID" value="KAL3574243.1"/>
    <property type="molecule type" value="Genomic_DNA"/>
</dbReference>
<keyword evidence="2" id="KW-1185">Reference proteome</keyword>
<reference evidence="1 2" key="1">
    <citation type="journal article" date="2024" name="Plant Biotechnol. J.">
        <title>Genome and CRISPR/Cas9 system of a widespread forest tree (Populus alba) in the world.</title>
        <authorList>
            <person name="Liu Y.J."/>
            <person name="Jiang P.F."/>
            <person name="Han X.M."/>
            <person name="Li X.Y."/>
            <person name="Wang H.M."/>
            <person name="Wang Y.J."/>
            <person name="Wang X.X."/>
            <person name="Zeng Q.Y."/>
        </authorList>
    </citation>
    <scope>NUCLEOTIDE SEQUENCE [LARGE SCALE GENOMIC DNA]</scope>
    <source>
        <strain evidence="2">cv. PAL-ZL1</strain>
    </source>
</reference>
<name>A0ACC4B6N5_POPAL</name>
<accession>A0ACC4B6N5</accession>
<gene>
    <name evidence="1" type="ORF">D5086_024856</name>
</gene>
<evidence type="ECO:0000313" key="1">
    <source>
        <dbReference type="EMBL" id="KAL3574243.1"/>
    </source>
</evidence>
<dbReference type="Proteomes" id="UP000309997">
    <property type="component" value="Unassembled WGS sequence"/>
</dbReference>
<proteinExistence type="predicted"/>
<organism evidence="1 2">
    <name type="scientific">Populus alba</name>
    <name type="common">White poplar</name>
    <dbReference type="NCBI Taxonomy" id="43335"/>
    <lineage>
        <taxon>Eukaryota</taxon>
        <taxon>Viridiplantae</taxon>
        <taxon>Streptophyta</taxon>
        <taxon>Embryophyta</taxon>
        <taxon>Tracheophyta</taxon>
        <taxon>Spermatophyta</taxon>
        <taxon>Magnoliopsida</taxon>
        <taxon>eudicotyledons</taxon>
        <taxon>Gunneridae</taxon>
        <taxon>Pentapetalae</taxon>
        <taxon>rosids</taxon>
        <taxon>fabids</taxon>
        <taxon>Malpighiales</taxon>
        <taxon>Salicaceae</taxon>
        <taxon>Saliceae</taxon>
        <taxon>Populus</taxon>
    </lineage>
</organism>